<keyword evidence="3" id="KW-1185">Reference proteome</keyword>
<organism evidence="2 3">
    <name type="scientific">Actibacterium pelagium</name>
    <dbReference type="NCBI Taxonomy" id="2029103"/>
    <lineage>
        <taxon>Bacteria</taxon>
        <taxon>Pseudomonadati</taxon>
        <taxon>Pseudomonadota</taxon>
        <taxon>Alphaproteobacteria</taxon>
        <taxon>Rhodobacterales</taxon>
        <taxon>Roseobacteraceae</taxon>
        <taxon>Actibacterium</taxon>
    </lineage>
</organism>
<sequence length="306" mass="33778">MATTLNDKNIKSVLADIPKKGFRTKFWREHRSRACKGSGVAKYLDQLEAWGLPPSGDPAKADLDQMGNIVQGFSFLSNAMLKAGGKCGKAQKHSEMLCKEYRDVIKKLEANATKLAQNAVKIKAARAAQDEKIRQQNEKSDKIMAKMKEDQEGNRKLFLKEIVAVAVRAKKIEEACKKVVKDVDNGVKLLEAVTADFKSKSGKEGVDQMVLEATAQKQIMSIAKKQNIAAHGKSVGGAMVKLQKDVITNFKQFKPESWNKKEMTDSTKAIKAMQTSYGEAKDSLKFYTVQHKIALDAVQKARGEGG</sequence>
<protein>
    <submittedName>
        <fullName evidence="2">Uncharacterized protein</fullName>
    </submittedName>
</protein>
<accession>A0A917EKJ2</accession>
<feature type="coiled-coil region" evidence="1">
    <location>
        <begin position="98"/>
        <end position="125"/>
    </location>
</feature>
<evidence type="ECO:0000256" key="1">
    <source>
        <dbReference type="SAM" id="Coils"/>
    </source>
</evidence>
<reference evidence="2" key="2">
    <citation type="submission" date="2020-09" db="EMBL/GenBank/DDBJ databases">
        <authorList>
            <person name="Sun Q."/>
            <person name="Zhou Y."/>
        </authorList>
    </citation>
    <scope>NUCLEOTIDE SEQUENCE</scope>
    <source>
        <strain evidence="2">CGMCC 1.16012</strain>
    </source>
</reference>
<evidence type="ECO:0000313" key="2">
    <source>
        <dbReference type="EMBL" id="GGE55128.1"/>
    </source>
</evidence>
<dbReference type="EMBL" id="BMKN01000002">
    <property type="protein sequence ID" value="GGE55128.1"/>
    <property type="molecule type" value="Genomic_DNA"/>
</dbReference>
<dbReference type="OrthoDB" id="7809994at2"/>
<proteinExistence type="predicted"/>
<evidence type="ECO:0000313" key="3">
    <source>
        <dbReference type="Proteomes" id="UP000606730"/>
    </source>
</evidence>
<reference evidence="2" key="1">
    <citation type="journal article" date="2014" name="Int. J. Syst. Evol. Microbiol.">
        <title>Complete genome sequence of Corynebacterium casei LMG S-19264T (=DSM 44701T), isolated from a smear-ripened cheese.</title>
        <authorList>
            <consortium name="US DOE Joint Genome Institute (JGI-PGF)"/>
            <person name="Walter F."/>
            <person name="Albersmeier A."/>
            <person name="Kalinowski J."/>
            <person name="Ruckert C."/>
        </authorList>
    </citation>
    <scope>NUCLEOTIDE SEQUENCE</scope>
    <source>
        <strain evidence="2">CGMCC 1.16012</strain>
    </source>
</reference>
<name>A0A917EKJ2_9RHOB</name>
<keyword evidence="1" id="KW-0175">Coiled coil</keyword>
<gene>
    <name evidence="2" type="ORF">GCM10011517_23460</name>
</gene>
<dbReference type="AlphaFoldDB" id="A0A917EKJ2"/>
<dbReference type="RefSeq" id="WP_143226499.1">
    <property type="nucleotide sequence ID" value="NZ_BMKN01000002.1"/>
</dbReference>
<dbReference type="Proteomes" id="UP000606730">
    <property type="component" value="Unassembled WGS sequence"/>
</dbReference>
<comment type="caution">
    <text evidence="2">The sequence shown here is derived from an EMBL/GenBank/DDBJ whole genome shotgun (WGS) entry which is preliminary data.</text>
</comment>